<dbReference type="AlphaFoldDB" id="A0A8H9DAH1"/>
<comment type="caution">
    <text evidence="1">The sequence shown here is derived from an EMBL/GenBank/DDBJ whole genome shotgun (WGS) entry which is preliminary data.</text>
</comment>
<organism evidence="1 2">
    <name type="scientific">Nitrosomonas nitrosa</name>
    <dbReference type="NCBI Taxonomy" id="52442"/>
    <lineage>
        <taxon>Bacteria</taxon>
        <taxon>Pseudomonadati</taxon>
        <taxon>Pseudomonadota</taxon>
        <taxon>Betaproteobacteria</taxon>
        <taxon>Nitrosomonadales</taxon>
        <taxon>Nitrosomonadaceae</taxon>
        <taxon>Nitrosomonas</taxon>
    </lineage>
</organism>
<dbReference type="EMBL" id="CAJNAP010000014">
    <property type="protein sequence ID" value="CAE6506312.1"/>
    <property type="molecule type" value="Genomic_DNA"/>
</dbReference>
<evidence type="ECO:0000313" key="1">
    <source>
        <dbReference type="EMBL" id="CAE6506312.1"/>
    </source>
</evidence>
<gene>
    <name evidence="1" type="ORF">NMYAN_210057</name>
</gene>
<dbReference type="Proteomes" id="UP000601736">
    <property type="component" value="Unassembled WGS sequence"/>
</dbReference>
<proteinExistence type="predicted"/>
<accession>A0A8H9DAH1</accession>
<name>A0A8H9DAH1_9PROT</name>
<protein>
    <submittedName>
        <fullName evidence="1">Uncharacterized protein</fullName>
    </submittedName>
</protein>
<sequence length="36" mass="4080">MPRPDEHQANILRALGITFPTKPKISKRTKINKHAA</sequence>
<evidence type="ECO:0000313" key="2">
    <source>
        <dbReference type="Proteomes" id="UP000601736"/>
    </source>
</evidence>
<reference evidence="1" key="1">
    <citation type="submission" date="2021-02" db="EMBL/GenBank/DDBJ databases">
        <authorList>
            <person name="Han P."/>
        </authorList>
    </citation>
    <scope>NUCLEOTIDE SEQUENCE</scope>
    <source>
        <strain evidence="1">Nitrosomonas nitrosa 18-3D</strain>
    </source>
</reference>